<evidence type="ECO:0000256" key="5">
    <source>
        <dbReference type="ARBA" id="ARBA00022989"/>
    </source>
</evidence>
<dbReference type="SUPFAM" id="SSF161098">
    <property type="entry name" value="MetI-like"/>
    <property type="match status" value="1"/>
</dbReference>
<evidence type="ECO:0000313" key="9">
    <source>
        <dbReference type="EMBL" id="RED85490.1"/>
    </source>
</evidence>
<dbReference type="CDD" id="cd06261">
    <property type="entry name" value="TM_PBP2"/>
    <property type="match status" value="1"/>
</dbReference>
<dbReference type="GO" id="GO:0055085">
    <property type="term" value="P:transmembrane transport"/>
    <property type="evidence" value="ECO:0007669"/>
    <property type="project" value="InterPro"/>
</dbReference>
<dbReference type="Gene3D" id="1.10.3720.10">
    <property type="entry name" value="MetI-like"/>
    <property type="match status" value="1"/>
</dbReference>
<evidence type="ECO:0000313" key="10">
    <source>
        <dbReference type="Proteomes" id="UP000256977"/>
    </source>
</evidence>
<dbReference type="PANTHER" id="PTHR43744">
    <property type="entry name" value="ABC TRANSPORTER PERMEASE PROTEIN MG189-RELATED-RELATED"/>
    <property type="match status" value="1"/>
</dbReference>
<accession>A0A3D9KGR9</accession>
<evidence type="ECO:0000259" key="8">
    <source>
        <dbReference type="PROSITE" id="PS50928"/>
    </source>
</evidence>
<feature type="transmembrane region" description="Helical" evidence="7">
    <location>
        <begin position="12"/>
        <end position="31"/>
    </location>
</feature>
<dbReference type="InterPro" id="IPR000515">
    <property type="entry name" value="MetI-like"/>
</dbReference>
<dbReference type="PROSITE" id="PS50928">
    <property type="entry name" value="ABC_TM1"/>
    <property type="match status" value="1"/>
</dbReference>
<keyword evidence="2 7" id="KW-0813">Transport</keyword>
<keyword evidence="3" id="KW-1003">Cell membrane</keyword>
<dbReference type="InterPro" id="IPR035906">
    <property type="entry name" value="MetI-like_sf"/>
</dbReference>
<evidence type="ECO:0000256" key="7">
    <source>
        <dbReference type="RuleBase" id="RU363032"/>
    </source>
</evidence>
<dbReference type="AlphaFoldDB" id="A0A3D9KGR9"/>
<keyword evidence="5 7" id="KW-1133">Transmembrane helix</keyword>
<evidence type="ECO:0000256" key="3">
    <source>
        <dbReference type="ARBA" id="ARBA00022475"/>
    </source>
</evidence>
<dbReference type="OrthoDB" id="187395at2"/>
<feature type="domain" description="ABC transmembrane type-1" evidence="8">
    <location>
        <begin position="70"/>
        <end position="261"/>
    </location>
</feature>
<keyword evidence="10" id="KW-1185">Reference proteome</keyword>
<comment type="similarity">
    <text evidence="7">Belongs to the binding-protein-dependent transport system permease family.</text>
</comment>
<feature type="transmembrane region" description="Helical" evidence="7">
    <location>
        <begin position="74"/>
        <end position="95"/>
    </location>
</feature>
<proteinExistence type="inferred from homology"/>
<protein>
    <submittedName>
        <fullName evidence="9">Raffinose/stachyose/melibiose transport system permease protein</fullName>
    </submittedName>
</protein>
<feature type="transmembrane region" description="Helical" evidence="7">
    <location>
        <begin position="107"/>
        <end position="129"/>
    </location>
</feature>
<comment type="caution">
    <text evidence="9">The sequence shown here is derived from an EMBL/GenBank/DDBJ whole genome shotgun (WGS) entry which is preliminary data.</text>
</comment>
<organism evidence="9 10">
    <name type="scientific">Cohnella phaseoli</name>
    <dbReference type="NCBI Taxonomy" id="456490"/>
    <lineage>
        <taxon>Bacteria</taxon>
        <taxon>Bacillati</taxon>
        <taxon>Bacillota</taxon>
        <taxon>Bacilli</taxon>
        <taxon>Bacillales</taxon>
        <taxon>Paenibacillaceae</taxon>
        <taxon>Cohnella</taxon>
    </lineage>
</organism>
<sequence>MKKNNAFGRIGGKLVVYAYALFLLAPIYFITATSLKGEGEVTKNPLGLPASPMFGNFAEAFTRGNIAKYSLNSVVITGTAVALSLLNAIVVSYCLHRIAHRKIGMLIYALIMSSMLIPGVGFVTLLHLYQDLHLYNNLLGPILMGATASLPFNVFILVGFLRTLPKEINEAAAIDGCNDRQLLFYILLPLVKSAIATLGIFAFVSNWNSLLGPLILLKNKELFTIPLGLLDFRGTYTVEYNYMFAAILITSLPLVLVYLRFQKYFVEALSGSVKG</sequence>
<dbReference type="Pfam" id="PF00528">
    <property type="entry name" value="BPD_transp_1"/>
    <property type="match status" value="1"/>
</dbReference>
<feature type="transmembrane region" description="Helical" evidence="7">
    <location>
        <begin position="141"/>
        <end position="161"/>
    </location>
</feature>
<evidence type="ECO:0000256" key="1">
    <source>
        <dbReference type="ARBA" id="ARBA00004651"/>
    </source>
</evidence>
<dbReference type="PANTHER" id="PTHR43744:SF12">
    <property type="entry name" value="ABC TRANSPORTER PERMEASE PROTEIN MG189-RELATED"/>
    <property type="match status" value="1"/>
</dbReference>
<keyword evidence="6 7" id="KW-0472">Membrane</keyword>
<evidence type="ECO:0000256" key="4">
    <source>
        <dbReference type="ARBA" id="ARBA00022692"/>
    </source>
</evidence>
<feature type="transmembrane region" description="Helical" evidence="7">
    <location>
        <begin position="182"/>
        <end position="204"/>
    </location>
</feature>
<feature type="transmembrane region" description="Helical" evidence="7">
    <location>
        <begin position="240"/>
        <end position="259"/>
    </location>
</feature>
<evidence type="ECO:0000256" key="2">
    <source>
        <dbReference type="ARBA" id="ARBA00022448"/>
    </source>
</evidence>
<evidence type="ECO:0000256" key="6">
    <source>
        <dbReference type="ARBA" id="ARBA00023136"/>
    </source>
</evidence>
<dbReference type="RefSeq" id="WP_116059911.1">
    <property type="nucleotide sequence ID" value="NZ_QRDZ01000004.1"/>
</dbReference>
<comment type="subcellular location">
    <subcellularLocation>
        <location evidence="1 7">Cell membrane</location>
        <topology evidence="1 7">Multi-pass membrane protein</topology>
    </subcellularLocation>
</comment>
<reference evidence="9 10" key="1">
    <citation type="submission" date="2018-07" db="EMBL/GenBank/DDBJ databases">
        <title>Genomic Encyclopedia of Type Strains, Phase III (KMG-III): the genomes of soil and plant-associated and newly described type strains.</title>
        <authorList>
            <person name="Whitman W."/>
        </authorList>
    </citation>
    <scope>NUCLEOTIDE SEQUENCE [LARGE SCALE GENOMIC DNA]</scope>
    <source>
        <strain evidence="9 10">CECT 7287</strain>
    </source>
</reference>
<dbReference type="EMBL" id="QRDZ01000004">
    <property type="protein sequence ID" value="RED85490.1"/>
    <property type="molecule type" value="Genomic_DNA"/>
</dbReference>
<name>A0A3D9KGR9_9BACL</name>
<dbReference type="Proteomes" id="UP000256977">
    <property type="component" value="Unassembled WGS sequence"/>
</dbReference>
<keyword evidence="4 7" id="KW-0812">Transmembrane</keyword>
<dbReference type="GO" id="GO:0005886">
    <property type="term" value="C:plasma membrane"/>
    <property type="evidence" value="ECO:0007669"/>
    <property type="project" value="UniProtKB-SubCell"/>
</dbReference>
<gene>
    <name evidence="9" type="ORF">DFP98_104195</name>
</gene>